<proteinExistence type="predicted"/>
<feature type="compositionally biased region" description="Pro residues" evidence="3">
    <location>
        <begin position="172"/>
        <end position="195"/>
    </location>
</feature>
<dbReference type="InterPro" id="IPR011009">
    <property type="entry name" value="Kinase-like_dom_sf"/>
</dbReference>
<dbReference type="InterPro" id="IPR001245">
    <property type="entry name" value="Ser-Thr/Tyr_kinase_cat_dom"/>
</dbReference>
<feature type="compositionally biased region" description="Polar residues" evidence="3">
    <location>
        <begin position="196"/>
        <end position="210"/>
    </location>
</feature>
<protein>
    <recommendedName>
        <fullName evidence="4">Protein kinase domain-containing protein</fullName>
    </recommendedName>
</protein>
<dbReference type="AlphaFoldDB" id="A0A0C9T5C7"/>
<sequence>MTAVDPDLELDGNEVLEGKVYDWKELEVVNKGTMPTGFVEDISVLDKAAGGQWNVKDLLSSEALPFCQMPFCHSAGRLNLKIILPTTLLVALHDAFELYGRPKSYTWDPRDPLSTMFAYPVGPGRDLLFLDRELAETMNPREDRTSATRSRLLNVVLEQMRGADPQLLDEAPAPPPLSLNTPPPSQQRPLHPPPSGQSDEQPPQLPQLSSLGFDVPAPQTQSPPQLADSAIGSALSPAAECSNTGETLTEFARVQGHQGDDPGPSVSPSLGPSAMVLPNPFVLLTSQIPVADDRNGRNSTALEESVQENAWDLDDIRSAFPTNLTGHVVRQGEHPFASGSYGDIYRGTFRVSGKSIDVAVKAIRTYSTDDVDDPEKEKTLRREIRVWLNLKHINILPLFGTTMGFGKFPAMVCPWLENGALTSYLERRGDTLTTMERLVLVGDVAMGLYYCENQYFSPGYSRSSEISYLTVHSRSVVHGDLSGSNVLIGANGRACIADFGLSTLLTAFGGSTFGSTSPAAGTLRWTAPELLYLNVEPSGDEENIPRVPPTPRSDIYSFGAIMLQVLTGKIPYHYYPREDRVWFALSQGEIPKRPSRTLVTDDQWSFMQWCWNPFDATHSRPSDDDIVEFTRNELARDLLP</sequence>
<evidence type="ECO:0000256" key="3">
    <source>
        <dbReference type="SAM" id="MobiDB-lite"/>
    </source>
</evidence>
<reference evidence="6" key="2">
    <citation type="submission" date="2015-01" db="EMBL/GenBank/DDBJ databases">
        <title>Evolutionary Origins and Diversification of the Mycorrhizal Mutualists.</title>
        <authorList>
            <consortium name="DOE Joint Genome Institute"/>
            <consortium name="Mycorrhizal Genomics Consortium"/>
            <person name="Kohler A."/>
            <person name="Kuo A."/>
            <person name="Nagy L.G."/>
            <person name="Floudas D."/>
            <person name="Copeland A."/>
            <person name="Barry K.W."/>
            <person name="Cichocki N."/>
            <person name="Veneault-Fourrey C."/>
            <person name="LaButti K."/>
            <person name="Lindquist E.A."/>
            <person name="Lipzen A."/>
            <person name="Lundell T."/>
            <person name="Morin E."/>
            <person name="Murat C."/>
            <person name="Riley R."/>
            <person name="Ohm R."/>
            <person name="Sun H."/>
            <person name="Tunlid A."/>
            <person name="Henrissat B."/>
            <person name="Grigoriev I.V."/>
            <person name="Hibbett D.S."/>
            <person name="Martin F."/>
        </authorList>
    </citation>
    <scope>NUCLEOTIDE SEQUENCE [LARGE SCALE GENOMIC DNA]</scope>
    <source>
        <strain evidence="6">ATCC 200175</strain>
    </source>
</reference>
<accession>A0A0C9T5C7</accession>
<dbReference type="GO" id="GO:0005524">
    <property type="term" value="F:ATP binding"/>
    <property type="evidence" value="ECO:0007669"/>
    <property type="project" value="UniProtKB-KW"/>
</dbReference>
<dbReference type="HOGENOM" id="CLU_427647_0_0_1"/>
<evidence type="ECO:0000259" key="4">
    <source>
        <dbReference type="PROSITE" id="PS50011"/>
    </source>
</evidence>
<reference evidence="5 6" key="1">
    <citation type="submission" date="2014-06" db="EMBL/GenBank/DDBJ databases">
        <authorList>
            <consortium name="DOE Joint Genome Institute"/>
            <person name="Kuo A."/>
            <person name="Kohler A."/>
            <person name="Nagy L.G."/>
            <person name="Floudas D."/>
            <person name="Copeland A."/>
            <person name="Barry K.W."/>
            <person name="Cichocki N."/>
            <person name="Veneault-Fourrey C."/>
            <person name="LaButti K."/>
            <person name="Lindquist E.A."/>
            <person name="Lipzen A."/>
            <person name="Lundell T."/>
            <person name="Morin E."/>
            <person name="Murat C."/>
            <person name="Sun H."/>
            <person name="Tunlid A."/>
            <person name="Henrissat B."/>
            <person name="Grigoriev I.V."/>
            <person name="Hibbett D.S."/>
            <person name="Martin F."/>
            <person name="Nordberg H.P."/>
            <person name="Cantor M.N."/>
            <person name="Hua S.X."/>
        </authorList>
    </citation>
    <scope>NUCLEOTIDE SEQUENCE [LARGE SCALE GENOMIC DNA]</scope>
    <source>
        <strain evidence="5 6">ATCC 200175</strain>
    </source>
</reference>
<dbReference type="PANTHER" id="PTHR44329">
    <property type="entry name" value="SERINE/THREONINE-PROTEIN KINASE TNNI3K-RELATED"/>
    <property type="match status" value="1"/>
</dbReference>
<feature type="region of interest" description="Disordered" evidence="3">
    <location>
        <begin position="166"/>
        <end position="229"/>
    </location>
</feature>
<gene>
    <name evidence="5" type="ORF">PAXINDRAFT_101856</name>
</gene>
<evidence type="ECO:0000313" key="5">
    <source>
        <dbReference type="EMBL" id="KIJ10915.1"/>
    </source>
</evidence>
<dbReference type="InterPro" id="IPR051681">
    <property type="entry name" value="Ser/Thr_Kinases-Pseudokinases"/>
</dbReference>
<dbReference type="InterPro" id="IPR000719">
    <property type="entry name" value="Prot_kinase_dom"/>
</dbReference>
<dbReference type="EMBL" id="KN819392">
    <property type="protein sequence ID" value="KIJ10915.1"/>
    <property type="molecule type" value="Genomic_DNA"/>
</dbReference>
<evidence type="ECO:0000313" key="6">
    <source>
        <dbReference type="Proteomes" id="UP000053647"/>
    </source>
</evidence>
<dbReference type="Gene3D" id="1.10.510.10">
    <property type="entry name" value="Transferase(Phosphotransferase) domain 1"/>
    <property type="match status" value="1"/>
</dbReference>
<dbReference type="Proteomes" id="UP000053647">
    <property type="component" value="Unassembled WGS sequence"/>
</dbReference>
<dbReference type="PROSITE" id="PS00109">
    <property type="entry name" value="PROTEIN_KINASE_TYR"/>
    <property type="match status" value="1"/>
</dbReference>
<keyword evidence="2" id="KW-0067">ATP-binding</keyword>
<dbReference type="OrthoDB" id="4062651at2759"/>
<dbReference type="InterPro" id="IPR008266">
    <property type="entry name" value="Tyr_kinase_AS"/>
</dbReference>
<keyword evidence="1" id="KW-0547">Nucleotide-binding</keyword>
<organism evidence="5 6">
    <name type="scientific">Paxillus involutus ATCC 200175</name>
    <dbReference type="NCBI Taxonomy" id="664439"/>
    <lineage>
        <taxon>Eukaryota</taxon>
        <taxon>Fungi</taxon>
        <taxon>Dikarya</taxon>
        <taxon>Basidiomycota</taxon>
        <taxon>Agaricomycotina</taxon>
        <taxon>Agaricomycetes</taxon>
        <taxon>Agaricomycetidae</taxon>
        <taxon>Boletales</taxon>
        <taxon>Paxilineae</taxon>
        <taxon>Paxillaceae</taxon>
        <taxon>Paxillus</taxon>
    </lineage>
</organism>
<dbReference type="Pfam" id="PF07714">
    <property type="entry name" value="PK_Tyr_Ser-Thr"/>
    <property type="match status" value="2"/>
</dbReference>
<dbReference type="PROSITE" id="PS50011">
    <property type="entry name" value="PROTEIN_KINASE_DOM"/>
    <property type="match status" value="1"/>
</dbReference>
<feature type="domain" description="Protein kinase" evidence="4">
    <location>
        <begin position="330"/>
        <end position="635"/>
    </location>
</feature>
<dbReference type="PANTHER" id="PTHR44329:SF298">
    <property type="entry name" value="MIXED LINEAGE KINASE DOMAIN-LIKE PROTEIN"/>
    <property type="match status" value="1"/>
</dbReference>
<evidence type="ECO:0000256" key="1">
    <source>
        <dbReference type="ARBA" id="ARBA00022741"/>
    </source>
</evidence>
<name>A0A0C9T5C7_PAXIN</name>
<dbReference type="GO" id="GO:0004674">
    <property type="term" value="F:protein serine/threonine kinase activity"/>
    <property type="evidence" value="ECO:0007669"/>
    <property type="project" value="TreeGrafter"/>
</dbReference>
<dbReference type="SUPFAM" id="SSF56112">
    <property type="entry name" value="Protein kinase-like (PK-like)"/>
    <property type="match status" value="1"/>
</dbReference>
<evidence type="ECO:0000256" key="2">
    <source>
        <dbReference type="ARBA" id="ARBA00022840"/>
    </source>
</evidence>
<keyword evidence="6" id="KW-1185">Reference proteome</keyword>